<dbReference type="InterPro" id="IPR002797">
    <property type="entry name" value="Polysacc_synth"/>
</dbReference>
<dbReference type="RefSeq" id="WP_058583466.1">
    <property type="nucleotide sequence ID" value="NZ_LOPU01000038.1"/>
</dbReference>
<evidence type="ECO:0000256" key="4">
    <source>
        <dbReference type="ARBA" id="ARBA00022989"/>
    </source>
</evidence>
<accession>A0A0W1R3U2</accession>
<feature type="transmembrane region" description="Helical" evidence="6">
    <location>
        <begin position="12"/>
        <end position="31"/>
    </location>
</feature>
<reference evidence="7 8" key="1">
    <citation type="submission" date="2015-12" db="EMBL/GenBank/DDBJ databases">
        <title>Haloprofundus marisrubri gen. nov., sp. nov., an extremely halophilic archaeon isolated from the Discovery deep brine-seawater interface in the Red Sea.</title>
        <authorList>
            <person name="Zhang G."/>
            <person name="Stingl U."/>
            <person name="Rashid M."/>
        </authorList>
    </citation>
    <scope>NUCLEOTIDE SEQUENCE [LARGE SCALE GENOMIC DNA]</scope>
    <source>
        <strain evidence="7 8">SB9</strain>
    </source>
</reference>
<feature type="transmembrane region" description="Helical" evidence="6">
    <location>
        <begin position="190"/>
        <end position="210"/>
    </location>
</feature>
<dbReference type="EMBL" id="LOPU01000038">
    <property type="protein sequence ID" value="KTG07825.1"/>
    <property type="molecule type" value="Genomic_DNA"/>
</dbReference>
<keyword evidence="3 6" id="KW-0812">Transmembrane</keyword>
<feature type="transmembrane region" description="Helical" evidence="6">
    <location>
        <begin position="305"/>
        <end position="322"/>
    </location>
</feature>
<gene>
    <name evidence="7" type="ORF">AUR64_02000</name>
</gene>
<feature type="transmembrane region" description="Helical" evidence="6">
    <location>
        <begin position="334"/>
        <end position="355"/>
    </location>
</feature>
<feature type="transmembrane region" description="Helical" evidence="6">
    <location>
        <begin position="428"/>
        <end position="447"/>
    </location>
</feature>
<organism evidence="7 8">
    <name type="scientific">Haloprofundus marisrubri</name>
    <dbReference type="NCBI Taxonomy" id="1514971"/>
    <lineage>
        <taxon>Archaea</taxon>
        <taxon>Methanobacteriati</taxon>
        <taxon>Methanobacteriota</taxon>
        <taxon>Stenosarchaea group</taxon>
        <taxon>Halobacteria</taxon>
        <taxon>Halobacteriales</taxon>
        <taxon>Haloferacaceae</taxon>
        <taxon>Haloprofundus</taxon>
    </lineage>
</organism>
<sequence length="509" mass="55152">MVDKGGELKTLLSSASLVIVGGLIGSVGKLFERIIVGRALTPEAYGEMNIGFAVMTFATTLSLVGFTQAIPRYLSRYDDDADRRGLWVGGMMLTGALALLATLGVTLFAEQLAEWFFDSGEQAVTLLRLFGLTIPFVVGMQVAVGAIRGYENTIYKTYVQDLTYPLVRIGLIAVFLFGLGGGLLTVGYAYLASAVLAFVVAHVLLNRIIPLRGAFKTHNRKMLTFSAPLIVSTVMSILIIQMDNIMLGFFTTSYQTGQYGAAYTLASGMLVALSGFGFIMLPMASRLDADGNHEEIDTIYSTTTKWIYILTFPAFLTFVIFPDDVLQIVFNSDYTPAAAVLPILALGFFTSAMVGRNRETLSALGETRFILVSNSVAFVVNFGLNVTLIPIYGFVGAGIASAVSLAVLNLIVVLVLKAKFDITPTSPANIKTFVFVPLLLLPLGFAFERYTTFSPSLVTLFPFLVVVGLLGIAVVVAVGALQEEDLFVIEFVEDRLGRQIPFVRRYFAS</sequence>
<keyword evidence="8" id="KW-1185">Reference proteome</keyword>
<comment type="caution">
    <text evidence="7">The sequence shown here is derived from an EMBL/GenBank/DDBJ whole genome shotgun (WGS) entry which is preliminary data.</text>
</comment>
<feature type="transmembrane region" description="Helical" evidence="6">
    <location>
        <begin position="367"/>
        <end position="385"/>
    </location>
</feature>
<evidence type="ECO:0000256" key="5">
    <source>
        <dbReference type="ARBA" id="ARBA00023136"/>
    </source>
</evidence>
<dbReference type="Pfam" id="PF01943">
    <property type="entry name" value="Polysacc_synt"/>
    <property type="match status" value="1"/>
</dbReference>
<feature type="transmembrane region" description="Helical" evidence="6">
    <location>
        <begin position="51"/>
        <end position="74"/>
    </location>
</feature>
<comment type="subcellular location">
    <subcellularLocation>
        <location evidence="1">Cell membrane</location>
        <topology evidence="1">Multi-pass membrane protein</topology>
    </subcellularLocation>
</comment>
<dbReference type="GO" id="GO:0005886">
    <property type="term" value="C:plasma membrane"/>
    <property type="evidence" value="ECO:0007669"/>
    <property type="project" value="UniProtKB-SubCell"/>
</dbReference>
<evidence type="ECO:0000256" key="2">
    <source>
        <dbReference type="ARBA" id="ARBA00022475"/>
    </source>
</evidence>
<evidence type="ECO:0000256" key="1">
    <source>
        <dbReference type="ARBA" id="ARBA00004651"/>
    </source>
</evidence>
<dbReference type="PANTHER" id="PTHR30250:SF27">
    <property type="entry name" value="POLYSACCHARIDE BIOSYNTHESIS PROTEIN"/>
    <property type="match status" value="1"/>
</dbReference>
<feature type="transmembrane region" description="Helical" evidence="6">
    <location>
        <begin position="129"/>
        <end position="150"/>
    </location>
</feature>
<feature type="transmembrane region" description="Helical" evidence="6">
    <location>
        <begin position="391"/>
        <end position="416"/>
    </location>
</feature>
<feature type="transmembrane region" description="Helical" evidence="6">
    <location>
        <begin position="222"/>
        <end position="242"/>
    </location>
</feature>
<feature type="transmembrane region" description="Helical" evidence="6">
    <location>
        <begin position="86"/>
        <end position="109"/>
    </location>
</feature>
<evidence type="ECO:0000313" key="7">
    <source>
        <dbReference type="EMBL" id="KTG07825.1"/>
    </source>
</evidence>
<dbReference type="OrthoDB" id="19148at2157"/>
<feature type="transmembrane region" description="Helical" evidence="6">
    <location>
        <begin position="162"/>
        <end position="184"/>
    </location>
</feature>
<dbReference type="InterPro" id="IPR050833">
    <property type="entry name" value="Poly_Biosynth_Transport"/>
</dbReference>
<dbReference type="PANTHER" id="PTHR30250">
    <property type="entry name" value="PST FAMILY PREDICTED COLANIC ACID TRANSPORTER"/>
    <property type="match status" value="1"/>
</dbReference>
<dbReference type="AlphaFoldDB" id="A0A0W1R3U2"/>
<keyword evidence="4 6" id="KW-1133">Transmembrane helix</keyword>
<dbReference type="Proteomes" id="UP000054387">
    <property type="component" value="Unassembled WGS sequence"/>
</dbReference>
<feature type="transmembrane region" description="Helical" evidence="6">
    <location>
        <begin position="459"/>
        <end position="481"/>
    </location>
</feature>
<evidence type="ECO:0000313" key="8">
    <source>
        <dbReference type="Proteomes" id="UP000054387"/>
    </source>
</evidence>
<dbReference type="STRING" id="1514971.AUR64_02000"/>
<keyword evidence="5 6" id="KW-0472">Membrane</keyword>
<protein>
    <submittedName>
        <fullName evidence="7">Polysaccharide biosynthesis protein</fullName>
    </submittedName>
</protein>
<proteinExistence type="predicted"/>
<feature type="transmembrane region" description="Helical" evidence="6">
    <location>
        <begin position="262"/>
        <end position="284"/>
    </location>
</feature>
<keyword evidence="2" id="KW-1003">Cell membrane</keyword>
<evidence type="ECO:0000256" key="6">
    <source>
        <dbReference type="SAM" id="Phobius"/>
    </source>
</evidence>
<name>A0A0W1R3U2_9EURY</name>
<evidence type="ECO:0000256" key="3">
    <source>
        <dbReference type="ARBA" id="ARBA00022692"/>
    </source>
</evidence>
<dbReference type="CDD" id="cd13128">
    <property type="entry name" value="MATE_Wzx_like"/>
    <property type="match status" value="1"/>
</dbReference>